<reference evidence="2 3" key="1">
    <citation type="submission" date="2024-02" db="EMBL/GenBank/DDBJ databases">
        <title>Whole genome sequencing and characterization of Corynebacterium isolated from the ocular surface of dry eye disease sufferers.</title>
        <authorList>
            <person name="Naqvi M."/>
        </authorList>
    </citation>
    <scope>NUCLEOTIDE SEQUENCE [LARGE SCALE GENOMIC DNA]</scope>
    <source>
        <strain evidence="2 3">PCRF</strain>
    </source>
</reference>
<feature type="region of interest" description="Disordered" evidence="1">
    <location>
        <begin position="1"/>
        <end position="66"/>
    </location>
</feature>
<name>A0ABU8P1Q8_9CORY</name>
<protein>
    <submittedName>
        <fullName evidence="2">Uncharacterized protein</fullName>
    </submittedName>
</protein>
<keyword evidence="3" id="KW-1185">Reference proteome</keyword>
<evidence type="ECO:0000313" key="3">
    <source>
        <dbReference type="Proteomes" id="UP001359781"/>
    </source>
</evidence>
<proteinExistence type="predicted"/>
<gene>
    <name evidence="2" type="ORF">V5S96_08620</name>
</gene>
<feature type="compositionally biased region" description="Pro residues" evidence="1">
    <location>
        <begin position="39"/>
        <end position="66"/>
    </location>
</feature>
<feature type="region of interest" description="Disordered" evidence="1">
    <location>
        <begin position="79"/>
        <end position="119"/>
    </location>
</feature>
<comment type="caution">
    <text evidence="2">The sequence shown here is derived from an EMBL/GenBank/DDBJ whole genome shotgun (WGS) entry which is preliminary data.</text>
</comment>
<evidence type="ECO:0000256" key="1">
    <source>
        <dbReference type="SAM" id="MobiDB-lite"/>
    </source>
</evidence>
<dbReference type="EMBL" id="JBAHVJ010000008">
    <property type="protein sequence ID" value="MEJ4100416.1"/>
    <property type="molecule type" value="Genomic_DNA"/>
</dbReference>
<evidence type="ECO:0000313" key="2">
    <source>
        <dbReference type="EMBL" id="MEJ4100416.1"/>
    </source>
</evidence>
<accession>A0ABU8P1Q8</accession>
<organism evidence="2 3">
    <name type="scientific">Corynebacterium mastitidis</name>
    <dbReference type="NCBI Taxonomy" id="161890"/>
    <lineage>
        <taxon>Bacteria</taxon>
        <taxon>Bacillati</taxon>
        <taxon>Actinomycetota</taxon>
        <taxon>Actinomycetes</taxon>
        <taxon>Mycobacteriales</taxon>
        <taxon>Corynebacteriaceae</taxon>
        <taxon>Corynebacterium</taxon>
    </lineage>
</organism>
<dbReference type="Proteomes" id="UP001359781">
    <property type="component" value="Unassembled WGS sequence"/>
</dbReference>
<dbReference type="RefSeq" id="WP_337890673.1">
    <property type="nucleotide sequence ID" value="NZ_JBAHVI010000008.1"/>
</dbReference>
<sequence>MVPTSSAAPVAEPLGDTTAGQPQAPAAEQPQTEQVVHPVPAPQPAPAPAQQQPVPPAATPAITPAPVPEEVPVECIHIPARDGDVPPQFPATCPTTIPADLSDPNGHEASARQRNMASD</sequence>
<feature type="compositionally biased region" description="Low complexity" evidence="1">
    <location>
        <begin position="17"/>
        <end position="38"/>
    </location>
</feature>